<accession>A0A3G4ZTF3</accession>
<organism evidence="1">
    <name type="scientific">Edafosvirus sp</name>
    <dbReference type="NCBI Taxonomy" id="2487765"/>
    <lineage>
        <taxon>Viruses</taxon>
        <taxon>Varidnaviria</taxon>
        <taxon>Bamfordvirae</taxon>
        <taxon>Nucleocytoviricota</taxon>
        <taxon>Megaviricetes</taxon>
        <taxon>Imitervirales</taxon>
        <taxon>Mimiviridae</taxon>
        <taxon>Klosneuvirinae</taxon>
    </lineage>
</organism>
<dbReference type="EMBL" id="MK072071">
    <property type="protein sequence ID" value="AYV78175.1"/>
    <property type="molecule type" value="Genomic_DNA"/>
</dbReference>
<proteinExistence type="predicted"/>
<reference evidence="1" key="1">
    <citation type="submission" date="2018-10" db="EMBL/GenBank/DDBJ databases">
        <title>Hidden diversity of soil giant viruses.</title>
        <authorList>
            <person name="Schulz F."/>
            <person name="Alteio L."/>
            <person name="Goudeau D."/>
            <person name="Ryan E.M."/>
            <person name="Malmstrom R.R."/>
            <person name="Blanchard J."/>
            <person name="Woyke T."/>
        </authorList>
    </citation>
    <scope>NUCLEOTIDE SEQUENCE</scope>
    <source>
        <strain evidence="1">EDV1</strain>
    </source>
</reference>
<gene>
    <name evidence="1" type="ORF">Edafosvirus6_24</name>
</gene>
<evidence type="ECO:0000313" key="1">
    <source>
        <dbReference type="EMBL" id="AYV78175.1"/>
    </source>
</evidence>
<protein>
    <submittedName>
        <fullName evidence="1">Uncharacterized protein</fullName>
    </submittedName>
</protein>
<sequence length="100" mass="11861">MDSHIENKNWTFDESGVATIKISKDHVIKINHNHYKTTIREIIQCLENKYKTSLRFRFDESYDITYSRDICELNYDLSPFKIGLPHNFTINVNHDIVSNL</sequence>
<name>A0A3G4ZTF3_9VIRU</name>